<proteinExistence type="predicted"/>
<protein>
    <submittedName>
        <fullName evidence="1">Uncharacterized protein</fullName>
    </submittedName>
</protein>
<dbReference type="AlphaFoldDB" id="A0A834ZU94"/>
<gene>
    <name evidence="1" type="ORF">HHK36_001941</name>
</gene>
<sequence length="125" mass="14314">MLDLVLLGYRNSRELQPQKDIKESRNNIVCNEVRGGPRAGDWVIPILESFDEQNPDDNLSEISVSSEEEINEYYDNGCARLWPAWKLRRLHQFVKIHFGLATCNSPGNSENVDISTHMKVVSKQV</sequence>
<dbReference type="OrthoDB" id="10534032at2759"/>
<name>A0A834ZU94_TETSI</name>
<accession>A0A834ZU94</accession>
<evidence type="ECO:0000313" key="2">
    <source>
        <dbReference type="Proteomes" id="UP000655225"/>
    </source>
</evidence>
<evidence type="ECO:0000313" key="1">
    <source>
        <dbReference type="EMBL" id="KAF8413945.1"/>
    </source>
</evidence>
<dbReference type="Proteomes" id="UP000655225">
    <property type="component" value="Unassembled WGS sequence"/>
</dbReference>
<dbReference type="EMBL" id="JABCRI010000001">
    <property type="protein sequence ID" value="KAF8413945.1"/>
    <property type="molecule type" value="Genomic_DNA"/>
</dbReference>
<keyword evidence="2" id="KW-1185">Reference proteome</keyword>
<organism evidence="1 2">
    <name type="scientific">Tetracentron sinense</name>
    <name type="common">Spur-leaf</name>
    <dbReference type="NCBI Taxonomy" id="13715"/>
    <lineage>
        <taxon>Eukaryota</taxon>
        <taxon>Viridiplantae</taxon>
        <taxon>Streptophyta</taxon>
        <taxon>Embryophyta</taxon>
        <taxon>Tracheophyta</taxon>
        <taxon>Spermatophyta</taxon>
        <taxon>Magnoliopsida</taxon>
        <taxon>Trochodendrales</taxon>
        <taxon>Trochodendraceae</taxon>
        <taxon>Tetracentron</taxon>
    </lineage>
</organism>
<comment type="caution">
    <text evidence="1">The sequence shown here is derived from an EMBL/GenBank/DDBJ whole genome shotgun (WGS) entry which is preliminary data.</text>
</comment>
<reference evidence="1 2" key="1">
    <citation type="submission" date="2020-04" db="EMBL/GenBank/DDBJ databases">
        <title>Plant Genome Project.</title>
        <authorList>
            <person name="Zhang R.-G."/>
        </authorList>
    </citation>
    <scope>NUCLEOTIDE SEQUENCE [LARGE SCALE GENOMIC DNA]</scope>
    <source>
        <strain evidence="1">YNK0</strain>
        <tissue evidence="1">Leaf</tissue>
    </source>
</reference>